<feature type="domain" description="RagB/SusD" evidence="6">
    <location>
        <begin position="266"/>
        <end position="562"/>
    </location>
</feature>
<keyword evidence="5" id="KW-0998">Cell outer membrane</keyword>
<keyword evidence="4" id="KW-0472">Membrane</keyword>
<keyword evidence="3" id="KW-0732">Signal</keyword>
<accession>A0ABS8PRZ4</accession>
<evidence type="ECO:0000259" key="7">
    <source>
        <dbReference type="Pfam" id="PF14322"/>
    </source>
</evidence>
<gene>
    <name evidence="8" type="ORF">LQ567_09715</name>
</gene>
<organism evidence="8 9">
    <name type="scientific">Niabella pedocola</name>
    <dbReference type="NCBI Taxonomy" id="1752077"/>
    <lineage>
        <taxon>Bacteria</taxon>
        <taxon>Pseudomonadati</taxon>
        <taxon>Bacteroidota</taxon>
        <taxon>Chitinophagia</taxon>
        <taxon>Chitinophagales</taxon>
        <taxon>Chitinophagaceae</taxon>
        <taxon>Niabella</taxon>
    </lineage>
</organism>
<comment type="subcellular location">
    <subcellularLocation>
        <location evidence="1">Cell outer membrane</location>
    </subcellularLocation>
</comment>
<comment type="caution">
    <text evidence="8">The sequence shown here is derived from an EMBL/GenBank/DDBJ whole genome shotgun (WGS) entry which is preliminary data.</text>
</comment>
<dbReference type="PROSITE" id="PS51257">
    <property type="entry name" value="PROKAR_LIPOPROTEIN"/>
    <property type="match status" value="1"/>
</dbReference>
<dbReference type="Gene3D" id="1.25.40.390">
    <property type="match status" value="1"/>
</dbReference>
<dbReference type="Pfam" id="PF14322">
    <property type="entry name" value="SusD-like_3"/>
    <property type="match status" value="1"/>
</dbReference>
<dbReference type="SUPFAM" id="SSF48452">
    <property type="entry name" value="TPR-like"/>
    <property type="match status" value="1"/>
</dbReference>
<evidence type="ECO:0000256" key="5">
    <source>
        <dbReference type="ARBA" id="ARBA00023237"/>
    </source>
</evidence>
<feature type="domain" description="SusD-like N-terminal" evidence="7">
    <location>
        <begin position="29"/>
        <end position="210"/>
    </location>
</feature>
<evidence type="ECO:0000256" key="4">
    <source>
        <dbReference type="ARBA" id="ARBA00023136"/>
    </source>
</evidence>
<dbReference type="InterPro" id="IPR012944">
    <property type="entry name" value="SusD_RagB_dom"/>
</dbReference>
<dbReference type="CDD" id="cd08977">
    <property type="entry name" value="SusD"/>
    <property type="match status" value="1"/>
</dbReference>
<proteinExistence type="inferred from homology"/>
<evidence type="ECO:0000256" key="3">
    <source>
        <dbReference type="ARBA" id="ARBA00022729"/>
    </source>
</evidence>
<evidence type="ECO:0000313" key="9">
    <source>
        <dbReference type="Proteomes" id="UP001199816"/>
    </source>
</evidence>
<sequence>MKYIIALLLTAVVLGGCSLKEDLLDVPTPATINSERDLEVVVKGLYARLNNSNAFKFRGMAMLFLSADDLYAAASGELLPFSDRTLTSVNVSGFWSVLYFTIGSANDLIAQLDTKELDAAAEQRAYGDAYFIRAFCYYYLVRLYGGVPLRLNATDVSSDFYLPRSPVEAVYTQIFSDLEKAAALLPLAKNIPAAELGRASKGAAQAIHAQAALTCGNQLALKGQDGNAYYRKTITYADSVIQSNQYQLVGNYKDLFDINRESDAYNEVIFGVRFMVDQQDRAQPAAGSEFALRFGAPNTHQVCGNPPNGAGDGSMRVMPWVADYYRTGDYDSVINGIKVIDYRNEGAFFQKGYNVTQKKYYAVYPNLPAADEGNITTPLISKYIDPNGKDGRNNGNDFFVIRFAEVYLIKAEAENELNGPTATALEAFNKVRARARNANGTQRAVPADIVPGLSRDAFRMKIFDDRGLELVGEGQRWFDLVRMRSPLSPAQTMFEYQFKEVLLKYPQKMPTYNTTTKKYSNEFAVNAPQMSIEIPKNLLYPLPADEITQNPNIGTANQNPGW</sequence>
<dbReference type="InterPro" id="IPR011990">
    <property type="entry name" value="TPR-like_helical_dom_sf"/>
</dbReference>
<evidence type="ECO:0000256" key="1">
    <source>
        <dbReference type="ARBA" id="ARBA00004442"/>
    </source>
</evidence>
<evidence type="ECO:0000313" key="8">
    <source>
        <dbReference type="EMBL" id="MCD2423038.1"/>
    </source>
</evidence>
<dbReference type="Proteomes" id="UP001199816">
    <property type="component" value="Unassembled WGS sequence"/>
</dbReference>
<evidence type="ECO:0000256" key="2">
    <source>
        <dbReference type="ARBA" id="ARBA00006275"/>
    </source>
</evidence>
<dbReference type="EMBL" id="JAJNEC010000005">
    <property type="protein sequence ID" value="MCD2423038.1"/>
    <property type="molecule type" value="Genomic_DNA"/>
</dbReference>
<dbReference type="InterPro" id="IPR033985">
    <property type="entry name" value="SusD-like_N"/>
</dbReference>
<comment type="similarity">
    <text evidence="2">Belongs to the SusD family.</text>
</comment>
<reference evidence="8 9" key="1">
    <citation type="submission" date="2021-11" db="EMBL/GenBank/DDBJ databases">
        <title>Genomic of Niabella pedocola.</title>
        <authorList>
            <person name="Wu T."/>
        </authorList>
    </citation>
    <scope>NUCLEOTIDE SEQUENCE [LARGE SCALE GENOMIC DNA]</scope>
    <source>
        <strain evidence="8 9">JCM 31011</strain>
    </source>
</reference>
<protein>
    <submittedName>
        <fullName evidence="8">RagB/SusD family nutrient uptake outer membrane protein</fullName>
    </submittedName>
</protein>
<dbReference type="RefSeq" id="WP_231004308.1">
    <property type="nucleotide sequence ID" value="NZ_JAJNEC010000005.1"/>
</dbReference>
<name>A0ABS8PRZ4_9BACT</name>
<keyword evidence="9" id="KW-1185">Reference proteome</keyword>
<dbReference type="Pfam" id="PF07980">
    <property type="entry name" value="SusD_RagB"/>
    <property type="match status" value="1"/>
</dbReference>
<evidence type="ECO:0000259" key="6">
    <source>
        <dbReference type="Pfam" id="PF07980"/>
    </source>
</evidence>